<evidence type="ECO:0000313" key="11">
    <source>
        <dbReference type="EMBL" id="CAD2078559.1"/>
    </source>
</evidence>
<evidence type="ECO:0000256" key="7">
    <source>
        <dbReference type="ARBA" id="ARBA00022989"/>
    </source>
</evidence>
<evidence type="ECO:0000256" key="4">
    <source>
        <dbReference type="ARBA" id="ARBA00022475"/>
    </source>
</evidence>
<gene>
    <name evidence="11" type="ORF">JEODO184_01399</name>
</gene>
<feature type="transmembrane region" description="Helical" evidence="10">
    <location>
        <begin position="6"/>
        <end position="25"/>
    </location>
</feature>
<keyword evidence="7 10" id="KW-1133">Transmembrane helix</keyword>
<dbReference type="Proteomes" id="UP000589351">
    <property type="component" value="Unassembled WGS sequence"/>
</dbReference>
<dbReference type="Pfam" id="PF02699">
    <property type="entry name" value="YajC"/>
    <property type="match status" value="1"/>
</dbReference>
<dbReference type="SMART" id="SM01323">
    <property type="entry name" value="YajC"/>
    <property type="match status" value="1"/>
</dbReference>
<organism evidence="11 12">
    <name type="scientific">Jeotgalicoccus meleagridis</name>
    <dbReference type="NCBI Taxonomy" id="2759181"/>
    <lineage>
        <taxon>Bacteria</taxon>
        <taxon>Bacillati</taxon>
        <taxon>Bacillota</taxon>
        <taxon>Bacilli</taxon>
        <taxon>Bacillales</taxon>
        <taxon>Staphylococcaceae</taxon>
        <taxon>Jeotgalicoccus</taxon>
    </lineage>
</organism>
<dbReference type="PRINTS" id="PR01853">
    <property type="entry name" value="YAJCTRNLCASE"/>
</dbReference>
<reference evidence="11 12" key="1">
    <citation type="submission" date="2020-07" db="EMBL/GenBank/DDBJ databases">
        <authorList>
            <person name="Criscuolo A."/>
        </authorList>
    </citation>
    <scope>NUCLEOTIDE SEQUENCE [LARGE SCALE GENOMIC DNA]</scope>
    <source>
        <strain evidence="11">CIP111649</strain>
    </source>
</reference>
<keyword evidence="9 10" id="KW-0472">Membrane</keyword>
<keyword evidence="3" id="KW-0813">Transport</keyword>
<comment type="subcellular location">
    <subcellularLocation>
        <location evidence="1">Cell membrane</location>
        <topology evidence="1">Single-pass membrane protein</topology>
    </subcellularLocation>
</comment>
<evidence type="ECO:0000313" key="12">
    <source>
        <dbReference type="Proteomes" id="UP000589351"/>
    </source>
</evidence>
<dbReference type="RefSeq" id="WP_185125899.1">
    <property type="nucleotide sequence ID" value="NZ_CAJEWD010000008.1"/>
</dbReference>
<evidence type="ECO:0000256" key="9">
    <source>
        <dbReference type="ARBA" id="ARBA00023136"/>
    </source>
</evidence>
<evidence type="ECO:0000256" key="2">
    <source>
        <dbReference type="ARBA" id="ARBA00006742"/>
    </source>
</evidence>
<keyword evidence="5 10" id="KW-0812">Transmembrane</keyword>
<proteinExistence type="inferred from homology"/>
<evidence type="ECO:0000256" key="5">
    <source>
        <dbReference type="ARBA" id="ARBA00022692"/>
    </source>
</evidence>
<sequence length="85" mass="9691">MEMLVTLAPIIVLVLVMYFLMIRPAQKRQKQVQEMQAGLQKGDDIITIGGMHGTVESFDQKHMYIRADESAVIKFDRVALKEVVK</sequence>
<dbReference type="GO" id="GO:0005886">
    <property type="term" value="C:plasma membrane"/>
    <property type="evidence" value="ECO:0007669"/>
    <property type="project" value="UniProtKB-SubCell"/>
</dbReference>
<protein>
    <submittedName>
        <fullName evidence="11">Preprotein translocase subunit YajC</fullName>
    </submittedName>
</protein>
<keyword evidence="8" id="KW-0811">Translocation</keyword>
<evidence type="ECO:0000256" key="1">
    <source>
        <dbReference type="ARBA" id="ARBA00004162"/>
    </source>
</evidence>
<name>A0A6V7RL45_9STAP</name>
<dbReference type="PANTHER" id="PTHR33909:SF1">
    <property type="entry name" value="SEC TRANSLOCON ACCESSORY COMPLEX SUBUNIT YAJC"/>
    <property type="match status" value="1"/>
</dbReference>
<evidence type="ECO:0000256" key="10">
    <source>
        <dbReference type="SAM" id="Phobius"/>
    </source>
</evidence>
<dbReference type="NCBIfam" id="TIGR00739">
    <property type="entry name" value="yajC"/>
    <property type="match status" value="1"/>
</dbReference>
<dbReference type="InterPro" id="IPR003849">
    <property type="entry name" value="Preprotein_translocase_YajC"/>
</dbReference>
<evidence type="ECO:0000256" key="8">
    <source>
        <dbReference type="ARBA" id="ARBA00023010"/>
    </source>
</evidence>
<evidence type="ECO:0000256" key="6">
    <source>
        <dbReference type="ARBA" id="ARBA00022927"/>
    </source>
</evidence>
<dbReference type="EMBL" id="CAJEWD010000008">
    <property type="protein sequence ID" value="CAD2078559.1"/>
    <property type="molecule type" value="Genomic_DNA"/>
</dbReference>
<dbReference type="PANTHER" id="PTHR33909">
    <property type="entry name" value="SEC TRANSLOCON ACCESSORY COMPLEX SUBUNIT YAJC"/>
    <property type="match status" value="1"/>
</dbReference>
<keyword evidence="12" id="KW-1185">Reference proteome</keyword>
<comment type="caution">
    <text evidence="11">The sequence shown here is derived from an EMBL/GenBank/DDBJ whole genome shotgun (WGS) entry which is preliminary data.</text>
</comment>
<keyword evidence="6" id="KW-0653">Protein transport</keyword>
<comment type="similarity">
    <text evidence="2">Belongs to the YajC family.</text>
</comment>
<dbReference type="AlphaFoldDB" id="A0A6V7RL45"/>
<keyword evidence="4" id="KW-1003">Cell membrane</keyword>
<evidence type="ECO:0000256" key="3">
    <source>
        <dbReference type="ARBA" id="ARBA00022448"/>
    </source>
</evidence>
<accession>A0A6V7RL45</accession>
<dbReference type="GO" id="GO:0015031">
    <property type="term" value="P:protein transport"/>
    <property type="evidence" value="ECO:0007669"/>
    <property type="project" value="UniProtKB-KW"/>
</dbReference>